<keyword evidence="3" id="KW-1185">Reference proteome</keyword>
<feature type="region of interest" description="Disordered" evidence="1">
    <location>
        <begin position="96"/>
        <end position="146"/>
    </location>
</feature>
<evidence type="ECO:0000313" key="2">
    <source>
        <dbReference type="EMBL" id="EMI55316.1"/>
    </source>
</evidence>
<dbReference type="EMBL" id="ANOH01000219">
    <property type="protein sequence ID" value="EMI55316.1"/>
    <property type="molecule type" value="Genomic_DNA"/>
</dbReference>
<reference evidence="2 3" key="1">
    <citation type="journal article" date="2013" name="Mar. Genomics">
        <title>Expression of sulfatases in Rhodopirellula baltica and the diversity of sulfatases in the genus Rhodopirellula.</title>
        <authorList>
            <person name="Wegner C.E."/>
            <person name="Richter-Heitmann T."/>
            <person name="Klindworth A."/>
            <person name="Klockow C."/>
            <person name="Richter M."/>
            <person name="Achstetter T."/>
            <person name="Glockner F.O."/>
            <person name="Harder J."/>
        </authorList>
    </citation>
    <scope>NUCLEOTIDE SEQUENCE [LARGE SCALE GENOMIC DNA]</scope>
    <source>
        <strain evidence="2 3">SM41</strain>
    </source>
</reference>
<feature type="compositionally biased region" description="Basic and acidic residues" evidence="1">
    <location>
        <begin position="1"/>
        <end position="10"/>
    </location>
</feature>
<evidence type="ECO:0000313" key="3">
    <source>
        <dbReference type="Proteomes" id="UP000011885"/>
    </source>
</evidence>
<feature type="compositionally biased region" description="Polar residues" evidence="1">
    <location>
        <begin position="134"/>
        <end position="146"/>
    </location>
</feature>
<feature type="region of interest" description="Disordered" evidence="1">
    <location>
        <begin position="1"/>
        <end position="29"/>
    </location>
</feature>
<dbReference type="Proteomes" id="UP000011885">
    <property type="component" value="Unassembled WGS sequence"/>
</dbReference>
<dbReference type="AlphaFoldDB" id="M5UBT9"/>
<sequence length="562" mass="62260">MKNEAEKTQRSLEQIQSEQSQDEERAFRNAESIENAQALVEKAKRMSAAIASLGEKDNELHDEAKAIAESLRKAVRETVDKVASQLAAVAQNQESEMWEDKPIEPEVIENAQISSEKKTDAPKIKRSDQKSRISSENVDNLDNKLSNQSTRGMMAAAKEGQLGKNSLTITAHVLAASDIELTRLLKGFSDPKATPQGEHHALGQLISNLAAKRMRVTSVKLIESGNNADIAILDEDPSANEKCAEIYEHVFFLKAISRLRDRLEATESMDEYLPPEEIASKFADGKATLEDVELALVRSLINAQDTGGGWGYQKETKWSSGRNPDMSLTQSALFGIRSTLEHNGKLNKERLLKVYGTNDETAAVDAYVGLLRSAHGFAQTCAPSGFFQYRKDSVGTLRFSSGNLLSCVPVRIHDGTLRYPNSKDDPAATRVALREAVRRAIADHQRMIGTEGWTFTGKLDVDFPYHYQTLYTARSLVMFLQVSRSEAAPDVRTQVEDWTDSVLSQYLAIASDSEHPFAPLRPPGKSFSGWINGEHQSMKTMSRIVATTLRDDLRALLNTTSQ</sequence>
<gene>
    <name evidence="2" type="ORF">RSSM_03222</name>
</gene>
<name>M5UBT9_9BACT</name>
<accession>M5UBT9</accession>
<evidence type="ECO:0000256" key="1">
    <source>
        <dbReference type="SAM" id="MobiDB-lite"/>
    </source>
</evidence>
<organism evidence="2 3">
    <name type="scientific">Rhodopirellula sallentina SM41</name>
    <dbReference type="NCBI Taxonomy" id="1263870"/>
    <lineage>
        <taxon>Bacteria</taxon>
        <taxon>Pseudomonadati</taxon>
        <taxon>Planctomycetota</taxon>
        <taxon>Planctomycetia</taxon>
        <taxon>Pirellulales</taxon>
        <taxon>Pirellulaceae</taxon>
        <taxon>Rhodopirellula</taxon>
    </lineage>
</organism>
<feature type="compositionally biased region" description="Basic and acidic residues" evidence="1">
    <location>
        <begin position="115"/>
        <end position="133"/>
    </location>
</feature>
<comment type="caution">
    <text evidence="2">The sequence shown here is derived from an EMBL/GenBank/DDBJ whole genome shotgun (WGS) entry which is preliminary data.</text>
</comment>
<proteinExistence type="predicted"/>
<protein>
    <submittedName>
        <fullName evidence="2">Uncharacterized protein</fullName>
    </submittedName>
</protein>
<dbReference type="PATRIC" id="fig|1263870.3.peg.3423"/>